<accession>A0A7R9FZ58</accession>
<evidence type="ECO:0000313" key="1">
    <source>
        <dbReference type="EMBL" id="CAD7260874.1"/>
    </source>
</evidence>
<reference evidence="1" key="1">
    <citation type="submission" date="2020-11" db="EMBL/GenBank/DDBJ databases">
        <authorList>
            <person name="Tran Van P."/>
        </authorList>
    </citation>
    <scope>NUCLEOTIDE SEQUENCE</scope>
</reference>
<protein>
    <submittedName>
        <fullName evidence="1">Uncharacterized protein</fullName>
    </submittedName>
</protein>
<dbReference type="EMBL" id="OC001898">
    <property type="protein sequence ID" value="CAD7260874.1"/>
    <property type="molecule type" value="Genomic_DNA"/>
</dbReference>
<gene>
    <name evidence="1" type="ORF">TSIB3V08_LOCUS5033</name>
</gene>
<dbReference type="AlphaFoldDB" id="A0A7R9FZ58"/>
<name>A0A7R9FZ58_TIMSH</name>
<proteinExistence type="predicted"/>
<sequence length="68" mass="7745">MGFEPVSLGAEGKLKLRRRRIVSDLLSNATSQLDMTSPELLPLQQYWDVYVLDGPRSHPIFLPFLHGH</sequence>
<organism evidence="1">
    <name type="scientific">Timema shepardi</name>
    <name type="common">Walking stick</name>
    <dbReference type="NCBI Taxonomy" id="629360"/>
    <lineage>
        <taxon>Eukaryota</taxon>
        <taxon>Metazoa</taxon>
        <taxon>Ecdysozoa</taxon>
        <taxon>Arthropoda</taxon>
        <taxon>Hexapoda</taxon>
        <taxon>Insecta</taxon>
        <taxon>Pterygota</taxon>
        <taxon>Neoptera</taxon>
        <taxon>Polyneoptera</taxon>
        <taxon>Phasmatodea</taxon>
        <taxon>Timematodea</taxon>
        <taxon>Timematoidea</taxon>
        <taxon>Timematidae</taxon>
        <taxon>Timema</taxon>
    </lineage>
</organism>